<evidence type="ECO:0000313" key="2">
    <source>
        <dbReference type="Proteomes" id="UP000308600"/>
    </source>
</evidence>
<proteinExistence type="predicted"/>
<organism evidence="1 2">
    <name type="scientific">Pluteus cervinus</name>
    <dbReference type="NCBI Taxonomy" id="181527"/>
    <lineage>
        <taxon>Eukaryota</taxon>
        <taxon>Fungi</taxon>
        <taxon>Dikarya</taxon>
        <taxon>Basidiomycota</taxon>
        <taxon>Agaricomycotina</taxon>
        <taxon>Agaricomycetes</taxon>
        <taxon>Agaricomycetidae</taxon>
        <taxon>Agaricales</taxon>
        <taxon>Pluteineae</taxon>
        <taxon>Pluteaceae</taxon>
        <taxon>Pluteus</taxon>
    </lineage>
</organism>
<sequence>MPKCTGCKGFYFNLTTHTKRCQELKIRSDTALRIYHKVEANPTLREQRDKALGVGEGSSFRRSRELTSFLKRKRDGTNGDSNNVAGPGTSPPETIAPAIGERPASPPTTPEPTEQLPAKRRRRLTEKVRAMLGDIVPEGPGPIFEYVNADSDQEEPDEALPEESVFIRIRRRFRTLANSFSLTRTYHGLPTSIPDKDVEFTYLLSDNLHAQAVPIPRKQRPMVYRTIAEIIAPYPSISAFILNRWFWRTGKKTKCDRDDLLEVMFDKRFSLEDIRGVDFDRLDQKVVDHFNHQDESTSKHPDHEEERARASMGWKQSAVRIDVPTGQKVSKANKKRKAAERKRRAKEDEVSSEDEGTSHKYYVPDFYHRSLVDLITEVCSGSTSSSTFHWHPYKENWQPPWEDATVENVYGELYSSPAFIEAHHLLQESPREPGCDLPRVIIPIIFYSDATHLTQFGQAKLSPVYVFFGNQSKYERGFRAQRAAHTLAFLPNTPVGLAEFIFNSTGRNPTSALLSHCRRELYHACWRKVFDDAFMTACEHGIAMDCGDRIRRRSYPRIFLDSMDYMEKIMAISIRDMGLAACPRCLILKEHFFQAGEPSDMEARRSLTRKDDSDYQKTMADARKLIYQKGYVVNSKRVEKLLSKHSLVPTLSAFSHPRLRACGLEMFDLMAIDLMHEVELGVWRSLLEHLIRILHCQGAAVVQEFNSRFRQVAPFGSSAIRKFTYNVSELRKLAARDYEDILQCCIPCMEALLPQDENETILDLLYLMMYFHSLAKLRMHTDSSIAVLKQVITYLCDSLRYFANETCKRFKTYETEREYNARRRKGKGKGVDGRKPKVFSLATSKFHALPDYPDQITRFGTTDSYSTKPDFYQRTNRNNAIPQIIKIDDLSSIHQRMERELEALEAAQVSALEAAQDDRETARITKEDLVLPYQIASTNKKSPVFLPTLLEEHQNDPAFRDFLPRLKAFVLAQHQQIPFTGKSPEFTQKELSDVFIKNNVIYEHATASFNFTTYDVRREREGVNTNRRLQGDRIRCDVMLPAPEESSRNRFWYARVLGIFHLEVSISGVEGVQNVDFLWVRWFRTNPLHPYGPSTLRLEQVEFLPMDDPDAFGFLHPSLIIRPCHVIPAFTHGRRVDLSVPSRGHEGRGDWEKYYIMRFADRDLMMRYLGLGVGHHNPSEFPREDRVLRQVPSGPHYTILPDPVGTSSNEEVAKSRPGESKEVVNTRPAEIETVADTRPGENEETTNTGPGETGEVVNPRPGEMGEVVDTTPAEHEDSGASDDGEGEEADDESEEEMEEGNEVDEWLRTQVAGEDTIRADFYDF</sequence>
<name>A0ACD3AU82_9AGAR</name>
<protein>
    <submittedName>
        <fullName evidence="1">Uncharacterized protein</fullName>
    </submittedName>
</protein>
<gene>
    <name evidence="1" type="ORF">BDN72DRAFT_878592</name>
</gene>
<accession>A0ACD3AU82</accession>
<keyword evidence="2" id="KW-1185">Reference proteome</keyword>
<evidence type="ECO:0000313" key="1">
    <source>
        <dbReference type="EMBL" id="TFK69161.1"/>
    </source>
</evidence>
<dbReference type="Proteomes" id="UP000308600">
    <property type="component" value="Unassembled WGS sequence"/>
</dbReference>
<reference evidence="1 2" key="1">
    <citation type="journal article" date="2019" name="Nat. Ecol. Evol.">
        <title>Megaphylogeny resolves global patterns of mushroom evolution.</title>
        <authorList>
            <person name="Varga T."/>
            <person name="Krizsan K."/>
            <person name="Foldi C."/>
            <person name="Dima B."/>
            <person name="Sanchez-Garcia M."/>
            <person name="Sanchez-Ramirez S."/>
            <person name="Szollosi G.J."/>
            <person name="Szarkandi J.G."/>
            <person name="Papp V."/>
            <person name="Albert L."/>
            <person name="Andreopoulos W."/>
            <person name="Angelini C."/>
            <person name="Antonin V."/>
            <person name="Barry K.W."/>
            <person name="Bougher N.L."/>
            <person name="Buchanan P."/>
            <person name="Buyck B."/>
            <person name="Bense V."/>
            <person name="Catcheside P."/>
            <person name="Chovatia M."/>
            <person name="Cooper J."/>
            <person name="Damon W."/>
            <person name="Desjardin D."/>
            <person name="Finy P."/>
            <person name="Geml J."/>
            <person name="Haridas S."/>
            <person name="Hughes K."/>
            <person name="Justo A."/>
            <person name="Karasinski D."/>
            <person name="Kautmanova I."/>
            <person name="Kiss B."/>
            <person name="Kocsube S."/>
            <person name="Kotiranta H."/>
            <person name="LaButti K.M."/>
            <person name="Lechner B.E."/>
            <person name="Liimatainen K."/>
            <person name="Lipzen A."/>
            <person name="Lukacs Z."/>
            <person name="Mihaltcheva S."/>
            <person name="Morgado L.N."/>
            <person name="Niskanen T."/>
            <person name="Noordeloos M.E."/>
            <person name="Ohm R.A."/>
            <person name="Ortiz-Santana B."/>
            <person name="Ovrebo C."/>
            <person name="Racz N."/>
            <person name="Riley R."/>
            <person name="Savchenko A."/>
            <person name="Shiryaev A."/>
            <person name="Soop K."/>
            <person name="Spirin V."/>
            <person name="Szebenyi C."/>
            <person name="Tomsovsky M."/>
            <person name="Tulloss R.E."/>
            <person name="Uehling J."/>
            <person name="Grigoriev I.V."/>
            <person name="Vagvolgyi C."/>
            <person name="Papp T."/>
            <person name="Martin F.M."/>
            <person name="Miettinen O."/>
            <person name="Hibbett D.S."/>
            <person name="Nagy L.G."/>
        </authorList>
    </citation>
    <scope>NUCLEOTIDE SEQUENCE [LARGE SCALE GENOMIC DNA]</scope>
    <source>
        <strain evidence="1 2">NL-1719</strain>
    </source>
</reference>
<dbReference type="EMBL" id="ML208335">
    <property type="protein sequence ID" value="TFK69161.1"/>
    <property type="molecule type" value="Genomic_DNA"/>
</dbReference>